<dbReference type="CDD" id="cd04859">
    <property type="entry name" value="Prim_Pol"/>
    <property type="match status" value="1"/>
</dbReference>
<evidence type="ECO:0000313" key="5">
    <source>
        <dbReference type="Proteomes" id="UP000293865"/>
    </source>
</evidence>
<gene>
    <name evidence="4" type="ORF">ESP51_10450</name>
</gene>
<feature type="region of interest" description="Disordered" evidence="1">
    <location>
        <begin position="268"/>
        <end position="309"/>
    </location>
</feature>
<dbReference type="SMART" id="SM00943">
    <property type="entry name" value="Prim-Pol"/>
    <property type="match status" value="1"/>
</dbReference>
<name>A0A4Q2KZ41_9MICO</name>
<dbReference type="EMBL" id="SDPN01000016">
    <property type="protein sequence ID" value="RXZ70297.1"/>
    <property type="molecule type" value="Genomic_DNA"/>
</dbReference>
<comment type="caution">
    <text evidence="4">The sequence shown here is derived from an EMBL/GenBank/DDBJ whole genome shotgun (WGS) entry which is preliminary data.</text>
</comment>
<protein>
    <submittedName>
        <fullName evidence="4">Bifunctional DNA primase/polymerase</fullName>
    </submittedName>
</protein>
<organism evidence="4 5">
    <name type="scientific">Agromyces albus</name>
    <dbReference type="NCBI Taxonomy" id="205332"/>
    <lineage>
        <taxon>Bacteria</taxon>
        <taxon>Bacillati</taxon>
        <taxon>Actinomycetota</taxon>
        <taxon>Actinomycetes</taxon>
        <taxon>Micrococcales</taxon>
        <taxon>Microbacteriaceae</taxon>
        <taxon>Agromyces</taxon>
    </lineage>
</organism>
<feature type="compositionally biased region" description="Pro residues" evidence="1">
    <location>
        <begin position="286"/>
        <end position="299"/>
    </location>
</feature>
<dbReference type="Pfam" id="PF09250">
    <property type="entry name" value="Prim-Pol"/>
    <property type="match status" value="1"/>
</dbReference>
<feature type="compositionally biased region" description="Polar residues" evidence="1">
    <location>
        <begin position="268"/>
        <end position="285"/>
    </location>
</feature>
<dbReference type="SMART" id="SM00942">
    <property type="entry name" value="PriCT_1"/>
    <property type="match status" value="1"/>
</dbReference>
<accession>A0A4Q2KZ41</accession>
<dbReference type="AlphaFoldDB" id="A0A4Q2KZ41"/>
<feature type="domain" description="DNA primase/polymerase bifunctional N-terminal" evidence="3">
    <location>
        <begin position="19"/>
        <end position="183"/>
    </location>
</feature>
<evidence type="ECO:0000313" key="4">
    <source>
        <dbReference type="EMBL" id="RXZ70297.1"/>
    </source>
</evidence>
<dbReference type="InterPro" id="IPR015330">
    <property type="entry name" value="DNA_primase/pol_bifunc_N"/>
</dbReference>
<feature type="region of interest" description="Disordered" evidence="1">
    <location>
        <begin position="187"/>
        <end position="206"/>
    </location>
</feature>
<reference evidence="4 5" key="1">
    <citation type="submission" date="2019-01" db="EMBL/GenBank/DDBJ databases">
        <title>Agromyces.</title>
        <authorList>
            <person name="Li J."/>
        </authorList>
    </citation>
    <scope>NUCLEOTIDE SEQUENCE [LARGE SCALE GENOMIC DNA]</scope>
    <source>
        <strain evidence="4 5">DSM 15934</strain>
    </source>
</reference>
<sequence length="309" mass="32695">MDIAELLLTTNLMPTRNAAIAFARAGVPVFPCAPEEKRPLTAAGFHDASCDVDQVETWWARWPDANLGIPTGSASGIDVVDVDAKGVAGSGFPAFERAATVGLVDGELARVRTPSGGLHVYFPAMQSRPQRCWQAAVARIDFRGTGGYVISPPSILATDRGRVAYRLFSVSSAHTKPVDAVALREFIDPRPSPPSTRSAEPAKAAPLDPRRLAGWVGRLQEGERNAGLFWAACRLAEAGFPPDAVASALAPAAASAGLPDREIATTIRSASRQGSARPTRPSSPRQIPPTPWSVPPSPPRRAGDTRCLP</sequence>
<feature type="domain" description="Primase C-terminal 1" evidence="2">
    <location>
        <begin position="213"/>
        <end position="276"/>
    </location>
</feature>
<evidence type="ECO:0000259" key="2">
    <source>
        <dbReference type="SMART" id="SM00942"/>
    </source>
</evidence>
<dbReference type="RefSeq" id="WP_129520838.1">
    <property type="nucleotide sequence ID" value="NZ_SDPN01000016.1"/>
</dbReference>
<keyword evidence="5" id="KW-1185">Reference proteome</keyword>
<evidence type="ECO:0000256" key="1">
    <source>
        <dbReference type="SAM" id="MobiDB-lite"/>
    </source>
</evidence>
<evidence type="ECO:0000259" key="3">
    <source>
        <dbReference type="SMART" id="SM00943"/>
    </source>
</evidence>
<dbReference type="InterPro" id="IPR014820">
    <property type="entry name" value="PriCT_1"/>
</dbReference>
<dbReference type="SUPFAM" id="SSF56747">
    <property type="entry name" value="Prim-pol domain"/>
    <property type="match status" value="1"/>
</dbReference>
<proteinExistence type="predicted"/>
<dbReference type="Proteomes" id="UP000293865">
    <property type="component" value="Unassembled WGS sequence"/>
</dbReference>
<dbReference type="OrthoDB" id="3218228at2"/>